<keyword evidence="1" id="KW-0378">Hydrolase</keyword>
<reference evidence="1 2" key="1">
    <citation type="submission" date="2017-07" db="EMBL/GenBank/DDBJ databases">
        <title>Isolation and whole genome analysis of endospore-forming bacteria from heroin.</title>
        <authorList>
            <person name="Kalinowski J."/>
            <person name="Ahrens B."/>
            <person name="Al-Dilaimi A."/>
            <person name="Winkler A."/>
            <person name="Wibberg D."/>
            <person name="Schleenbecker U."/>
            <person name="Ruckert C."/>
            <person name="Wolfel R."/>
            <person name="Grass G."/>
        </authorList>
    </citation>
    <scope>NUCLEOTIDE SEQUENCE [LARGE SCALE GENOMIC DNA]</scope>
    <source>
        <strain evidence="1 2">7539</strain>
    </source>
</reference>
<dbReference type="Pfam" id="PF04307">
    <property type="entry name" value="YdjM"/>
    <property type="match status" value="1"/>
</dbReference>
<dbReference type="PIRSF" id="PIRSF030780">
    <property type="entry name" value="Md_memb_hyd_prd"/>
    <property type="match status" value="1"/>
</dbReference>
<dbReference type="PANTHER" id="PTHR35531:SF1">
    <property type="entry name" value="INNER MEMBRANE PROTEIN YBCI-RELATED"/>
    <property type="match status" value="1"/>
</dbReference>
<gene>
    <name evidence="1" type="ORF">CHH72_01580</name>
</gene>
<dbReference type="GO" id="GO:0016787">
    <property type="term" value="F:hydrolase activity"/>
    <property type="evidence" value="ECO:0007669"/>
    <property type="project" value="UniProtKB-KW"/>
</dbReference>
<proteinExistence type="predicted"/>
<dbReference type="AlphaFoldDB" id="A0A268P4D7"/>
<evidence type="ECO:0000313" key="2">
    <source>
        <dbReference type="Proteomes" id="UP000216207"/>
    </source>
</evidence>
<dbReference type="EMBL" id="NPCC01000004">
    <property type="protein sequence ID" value="PAE90602.1"/>
    <property type="molecule type" value="Genomic_DNA"/>
</dbReference>
<dbReference type="InterPro" id="IPR007404">
    <property type="entry name" value="YdjM-like"/>
</dbReference>
<protein>
    <submittedName>
        <fullName evidence="1">Metal-dependent hydrolase</fullName>
    </submittedName>
</protein>
<accession>A0A268P4D7</accession>
<dbReference type="InterPro" id="IPR016956">
    <property type="entry name" value="YdjM"/>
</dbReference>
<evidence type="ECO:0000313" key="1">
    <source>
        <dbReference type="EMBL" id="PAE90602.1"/>
    </source>
</evidence>
<dbReference type="Proteomes" id="UP000216207">
    <property type="component" value="Unassembled WGS sequence"/>
</dbReference>
<organism evidence="1 2">
    <name type="scientific">Shouchella clausii</name>
    <name type="common">Alkalihalobacillus clausii</name>
    <dbReference type="NCBI Taxonomy" id="79880"/>
    <lineage>
        <taxon>Bacteria</taxon>
        <taxon>Bacillati</taxon>
        <taxon>Bacillota</taxon>
        <taxon>Bacilli</taxon>
        <taxon>Bacillales</taxon>
        <taxon>Bacillaceae</taxon>
        <taxon>Shouchella</taxon>
    </lineage>
</organism>
<sequence length="157" mass="17348">MTGKTHMIGGVVACQAMDTIVFAGAHGWAYYAAGLVGAILPDICHTHSKIGRRFPVLSKTIATIFGHRTFTHSLLFLLLASIVLRWLFPDNEAVQTGVLIGIASHYLLDALTVRGIRFFYPANIRVRIARIRTGSWLETVVLAALTIAMGWFYWGFV</sequence>
<dbReference type="PANTHER" id="PTHR35531">
    <property type="entry name" value="INNER MEMBRANE PROTEIN YBCI-RELATED"/>
    <property type="match status" value="1"/>
</dbReference>
<name>A0A268P4D7_SHOCL</name>
<dbReference type="RefSeq" id="WP_035204069.1">
    <property type="nucleotide sequence ID" value="NZ_CP012475.1"/>
</dbReference>
<comment type="caution">
    <text evidence="1">The sequence shown here is derived from an EMBL/GenBank/DDBJ whole genome shotgun (WGS) entry which is preliminary data.</text>
</comment>